<gene>
    <name evidence="2" type="ORF">M438DRAFT_104170</name>
</gene>
<name>A0A074Y1W8_AURPU</name>
<dbReference type="RefSeq" id="XP_029757088.1">
    <property type="nucleotide sequence ID" value="XM_029898662.1"/>
</dbReference>
<feature type="chain" id="PRO_5001704458" description="Secreted protein" evidence="1">
    <location>
        <begin position="32"/>
        <end position="89"/>
    </location>
</feature>
<dbReference type="Proteomes" id="UP000030706">
    <property type="component" value="Unassembled WGS sequence"/>
</dbReference>
<protein>
    <recommendedName>
        <fullName evidence="4">Secreted protein</fullName>
    </recommendedName>
</protein>
<evidence type="ECO:0008006" key="4">
    <source>
        <dbReference type="Google" id="ProtNLM"/>
    </source>
</evidence>
<keyword evidence="1" id="KW-0732">Signal</keyword>
<keyword evidence="3" id="KW-1185">Reference proteome</keyword>
<sequence>MFSPKRAYMWKKTPFFGAFVCCCCLSDFVHAARRPCQASMVGLRISQLVMNVGISLGRGSDDQAHEQGSTSAITLPAPIKSCTTELSKG</sequence>
<dbReference type="HOGENOM" id="CLU_2454340_0_0_1"/>
<dbReference type="EMBL" id="KL584995">
    <property type="protein sequence ID" value="KEQ80901.1"/>
    <property type="molecule type" value="Genomic_DNA"/>
</dbReference>
<dbReference type="GeneID" id="40740968"/>
<evidence type="ECO:0000313" key="2">
    <source>
        <dbReference type="EMBL" id="KEQ80901.1"/>
    </source>
</evidence>
<proteinExistence type="predicted"/>
<organism evidence="2 3">
    <name type="scientific">Aureobasidium pullulans EXF-150</name>
    <dbReference type="NCBI Taxonomy" id="1043002"/>
    <lineage>
        <taxon>Eukaryota</taxon>
        <taxon>Fungi</taxon>
        <taxon>Dikarya</taxon>
        <taxon>Ascomycota</taxon>
        <taxon>Pezizomycotina</taxon>
        <taxon>Dothideomycetes</taxon>
        <taxon>Dothideomycetidae</taxon>
        <taxon>Dothideales</taxon>
        <taxon>Saccotheciaceae</taxon>
        <taxon>Aureobasidium</taxon>
    </lineage>
</organism>
<dbReference type="AlphaFoldDB" id="A0A074Y1W8"/>
<feature type="signal peptide" evidence="1">
    <location>
        <begin position="1"/>
        <end position="31"/>
    </location>
</feature>
<evidence type="ECO:0000256" key="1">
    <source>
        <dbReference type="SAM" id="SignalP"/>
    </source>
</evidence>
<evidence type="ECO:0000313" key="3">
    <source>
        <dbReference type="Proteomes" id="UP000030706"/>
    </source>
</evidence>
<accession>A0A074Y1W8</accession>
<reference evidence="2 3" key="1">
    <citation type="journal article" date="2014" name="BMC Genomics">
        <title>Genome sequencing of four Aureobasidium pullulans varieties: biotechnological potential, stress tolerance, and description of new species.</title>
        <authorList>
            <person name="Gostin Ar C."/>
            <person name="Ohm R.A."/>
            <person name="Kogej T."/>
            <person name="Sonjak S."/>
            <person name="Turk M."/>
            <person name="Zajc J."/>
            <person name="Zalar P."/>
            <person name="Grube M."/>
            <person name="Sun H."/>
            <person name="Han J."/>
            <person name="Sharma A."/>
            <person name="Chiniquy J."/>
            <person name="Ngan C.Y."/>
            <person name="Lipzen A."/>
            <person name="Barry K."/>
            <person name="Grigoriev I.V."/>
            <person name="Gunde-Cimerman N."/>
        </authorList>
    </citation>
    <scope>NUCLEOTIDE SEQUENCE [LARGE SCALE GENOMIC DNA]</scope>
    <source>
        <strain evidence="2 3">EXF-150</strain>
    </source>
</reference>